<evidence type="ECO:0000313" key="12">
    <source>
        <dbReference type="EMBL" id="GGD47215.1"/>
    </source>
</evidence>
<evidence type="ECO:0000256" key="9">
    <source>
        <dbReference type="RuleBase" id="RU361205"/>
    </source>
</evidence>
<comment type="pathway">
    <text evidence="3 9">Cofactor biosynthesis; tetrahydrofolate biosynthesis; 7,8-dihydrofolate from 2-amino-4-hydroxy-6-hydroxymethyl-7,8-dihydropteridine diphosphate and 4-aminobenzoate: step 1/2.</text>
</comment>
<comment type="similarity">
    <text evidence="9">Belongs to the DHPS family.</text>
</comment>
<evidence type="ECO:0000256" key="5">
    <source>
        <dbReference type="ARBA" id="ARBA00022679"/>
    </source>
</evidence>
<name>A0ABQ1QWP3_9RHOB</name>
<dbReference type="SUPFAM" id="SSF51717">
    <property type="entry name" value="Dihydropteroate synthetase-like"/>
    <property type="match status" value="1"/>
</dbReference>
<comment type="catalytic activity">
    <reaction evidence="1">
        <text>(7,8-dihydropterin-6-yl)methyl diphosphate + 4-aminobenzoate = 7,8-dihydropteroate + diphosphate</text>
        <dbReference type="Rhea" id="RHEA:19949"/>
        <dbReference type="ChEBI" id="CHEBI:17836"/>
        <dbReference type="ChEBI" id="CHEBI:17839"/>
        <dbReference type="ChEBI" id="CHEBI:33019"/>
        <dbReference type="ChEBI" id="CHEBI:72950"/>
        <dbReference type="EC" id="2.5.1.15"/>
    </reaction>
</comment>
<dbReference type="CDD" id="cd00739">
    <property type="entry name" value="DHPS"/>
    <property type="match status" value="1"/>
</dbReference>
<evidence type="ECO:0000259" key="11">
    <source>
        <dbReference type="PROSITE" id="PS50972"/>
    </source>
</evidence>
<evidence type="ECO:0000256" key="8">
    <source>
        <dbReference type="ARBA" id="ARBA00022909"/>
    </source>
</evidence>
<comment type="cofactor">
    <cofactor evidence="2 9">
        <name>Mg(2+)</name>
        <dbReference type="ChEBI" id="CHEBI:18420"/>
    </cofactor>
</comment>
<dbReference type="Pfam" id="PF00809">
    <property type="entry name" value="Pterin_bind"/>
    <property type="match status" value="1"/>
</dbReference>
<dbReference type="EC" id="2.5.1.15" evidence="4 9"/>
<dbReference type="RefSeq" id="WP_188530096.1">
    <property type="nucleotide sequence ID" value="NZ_BMGI01000006.1"/>
</dbReference>
<keyword evidence="13" id="KW-1185">Reference proteome</keyword>
<keyword evidence="7 9" id="KW-0460">Magnesium</keyword>
<reference evidence="13" key="1">
    <citation type="journal article" date="2019" name="Int. J. Syst. Evol. Microbiol.">
        <title>The Global Catalogue of Microorganisms (GCM) 10K type strain sequencing project: providing services to taxonomists for standard genome sequencing and annotation.</title>
        <authorList>
            <consortium name="The Broad Institute Genomics Platform"/>
            <consortium name="The Broad Institute Genome Sequencing Center for Infectious Disease"/>
            <person name="Wu L."/>
            <person name="Ma J."/>
        </authorList>
    </citation>
    <scope>NUCLEOTIDE SEQUENCE [LARGE SCALE GENOMIC DNA]</scope>
    <source>
        <strain evidence="13">CGMCC 1.12922</strain>
    </source>
</reference>
<evidence type="ECO:0000256" key="7">
    <source>
        <dbReference type="ARBA" id="ARBA00022842"/>
    </source>
</evidence>
<dbReference type="PROSITE" id="PS00792">
    <property type="entry name" value="DHPS_1"/>
    <property type="match status" value="1"/>
</dbReference>
<dbReference type="PANTHER" id="PTHR20941">
    <property type="entry name" value="FOLATE SYNTHESIS PROTEINS"/>
    <property type="match status" value="1"/>
</dbReference>
<dbReference type="PROSITE" id="PS50972">
    <property type="entry name" value="PTERIN_BINDING"/>
    <property type="match status" value="1"/>
</dbReference>
<organism evidence="12 13">
    <name type="scientific">Sinisalibacter lacisalsi</name>
    <dbReference type="NCBI Taxonomy" id="1526570"/>
    <lineage>
        <taxon>Bacteria</taxon>
        <taxon>Pseudomonadati</taxon>
        <taxon>Pseudomonadota</taxon>
        <taxon>Alphaproteobacteria</taxon>
        <taxon>Rhodobacterales</taxon>
        <taxon>Roseobacteraceae</taxon>
        <taxon>Sinisalibacter</taxon>
    </lineage>
</organism>
<dbReference type="InterPro" id="IPR000489">
    <property type="entry name" value="Pterin-binding_dom"/>
</dbReference>
<evidence type="ECO:0000256" key="6">
    <source>
        <dbReference type="ARBA" id="ARBA00022723"/>
    </source>
</evidence>
<dbReference type="InterPro" id="IPR006390">
    <property type="entry name" value="DHP_synth_dom"/>
</dbReference>
<dbReference type="PROSITE" id="PS00793">
    <property type="entry name" value="DHPS_2"/>
    <property type="match status" value="1"/>
</dbReference>
<accession>A0ABQ1QWP3</accession>
<comment type="caution">
    <text evidence="12">The sequence shown here is derived from an EMBL/GenBank/DDBJ whole genome shotgun (WGS) entry which is preliminary data.</text>
</comment>
<dbReference type="Gene3D" id="3.20.20.20">
    <property type="entry name" value="Dihydropteroate synthase-like"/>
    <property type="match status" value="1"/>
</dbReference>
<comment type="function">
    <text evidence="9">Catalyzes the condensation of para-aminobenzoate (pABA) with 6-hydroxymethyl-7,8-dihydropterin diphosphate (DHPt-PP) to form 7,8-dihydropteroate (H2Pte), the immediate precursor of folate derivatives.</text>
</comment>
<dbReference type="InterPro" id="IPR011005">
    <property type="entry name" value="Dihydropteroate_synth-like_sf"/>
</dbReference>
<feature type="domain" description="Pterin-binding" evidence="11">
    <location>
        <begin position="75"/>
        <end position="329"/>
    </location>
</feature>
<feature type="region of interest" description="Disordered" evidence="10">
    <location>
        <begin position="1"/>
        <end position="23"/>
    </location>
</feature>
<keyword evidence="6 9" id="KW-0479">Metal-binding</keyword>
<keyword evidence="5 9" id="KW-0808">Transferase</keyword>
<dbReference type="PANTHER" id="PTHR20941:SF1">
    <property type="entry name" value="FOLIC ACID SYNTHESIS PROTEIN FOL1"/>
    <property type="match status" value="1"/>
</dbReference>
<dbReference type="Proteomes" id="UP000617355">
    <property type="component" value="Unassembled WGS sequence"/>
</dbReference>
<dbReference type="EMBL" id="BMGI01000006">
    <property type="protein sequence ID" value="GGD47215.1"/>
    <property type="molecule type" value="Genomic_DNA"/>
</dbReference>
<evidence type="ECO:0000256" key="3">
    <source>
        <dbReference type="ARBA" id="ARBA00004763"/>
    </source>
</evidence>
<evidence type="ECO:0000313" key="13">
    <source>
        <dbReference type="Proteomes" id="UP000617355"/>
    </source>
</evidence>
<proteinExistence type="inferred from homology"/>
<gene>
    <name evidence="12" type="ORF">GCM10011358_33770</name>
</gene>
<evidence type="ECO:0000256" key="4">
    <source>
        <dbReference type="ARBA" id="ARBA00012458"/>
    </source>
</evidence>
<dbReference type="InterPro" id="IPR045031">
    <property type="entry name" value="DHP_synth-like"/>
</dbReference>
<evidence type="ECO:0000256" key="10">
    <source>
        <dbReference type="SAM" id="MobiDB-lite"/>
    </source>
</evidence>
<protein>
    <recommendedName>
        <fullName evidence="4 9">Dihydropteroate synthase</fullName>
        <shortName evidence="9">DHPS</shortName>
        <ecNumber evidence="4 9">2.5.1.15</ecNumber>
    </recommendedName>
    <alternativeName>
        <fullName evidence="9">Dihydropteroate pyrophosphorylase</fullName>
    </alternativeName>
</protein>
<evidence type="ECO:0000256" key="1">
    <source>
        <dbReference type="ARBA" id="ARBA00000012"/>
    </source>
</evidence>
<keyword evidence="8 9" id="KW-0289">Folate biosynthesis</keyword>
<evidence type="ECO:0000256" key="2">
    <source>
        <dbReference type="ARBA" id="ARBA00001946"/>
    </source>
</evidence>
<sequence>MTIRYRPVPRLGQRSTGHGGSLPLAGSRSAWFNTIERRGEDGGVKVISPGGLNAEGRARLSAERPALCGLSLDRPRVMGILNVTPDSFSDGGDHAELSKAVAGAIRMADEADIIDIGGESTRPGAEDVSVTEEINRTAPVIRAIREAGVTTPISIDTRKAAVAEVALDAGADMVNDVAAFGYDPELAALCAERGVPVCLMHAKGTPADMQKAPAYDDVLAEVLGFLEERIDYALGQGIARDRIITDPGIGFGKTGAHNMTLLRNLAAFHDLGLPLLLGVSRKRFIGEIGGAPEAKDRMAGSLAVALHGAAEGVHILRVHDTFETTQALRLFAALHGDP</sequence>
<dbReference type="NCBIfam" id="TIGR01496">
    <property type="entry name" value="DHPS"/>
    <property type="match status" value="1"/>
</dbReference>